<protein>
    <submittedName>
        <fullName evidence="1">Uncharacterized protein</fullName>
    </submittedName>
</protein>
<comment type="caution">
    <text evidence="1">The sequence shown here is derived from an EMBL/GenBank/DDBJ whole genome shotgun (WGS) entry which is preliminary data.</text>
</comment>
<accession>X1A9P3</accession>
<dbReference type="SUPFAM" id="SSF46785">
    <property type="entry name" value="Winged helix' DNA-binding domain"/>
    <property type="match status" value="1"/>
</dbReference>
<organism evidence="1">
    <name type="scientific">marine sediment metagenome</name>
    <dbReference type="NCBI Taxonomy" id="412755"/>
    <lineage>
        <taxon>unclassified sequences</taxon>
        <taxon>metagenomes</taxon>
        <taxon>ecological metagenomes</taxon>
    </lineage>
</organism>
<dbReference type="EMBL" id="BART01006044">
    <property type="protein sequence ID" value="GAG56891.1"/>
    <property type="molecule type" value="Genomic_DNA"/>
</dbReference>
<sequence length="151" mass="17454">MGLSNKDRILDLLKTNSLTSNQIADKLNLGKQDTRTYLLRLKKAEKIKTLGKRGRHYIYTYKTYKAPVDSEKSYINTNMLVEVLKEYLESEPSFKNEVNKKIAELEAKLNTIASKTNETYNEIEEELEMLQYIEPPMYQEGVILKLLGTGL</sequence>
<evidence type="ECO:0000313" key="1">
    <source>
        <dbReference type="EMBL" id="GAG56891.1"/>
    </source>
</evidence>
<dbReference type="InterPro" id="IPR036388">
    <property type="entry name" value="WH-like_DNA-bd_sf"/>
</dbReference>
<name>X1A9P3_9ZZZZ</name>
<dbReference type="AlphaFoldDB" id="X1A9P3"/>
<dbReference type="Gene3D" id="1.10.10.10">
    <property type="entry name" value="Winged helix-like DNA-binding domain superfamily/Winged helix DNA-binding domain"/>
    <property type="match status" value="1"/>
</dbReference>
<gene>
    <name evidence="1" type="ORF">S01H4_13739</name>
</gene>
<reference evidence="1" key="1">
    <citation type="journal article" date="2014" name="Front. Microbiol.">
        <title>High frequency of phylogenetically diverse reductive dehalogenase-homologous genes in deep subseafloor sedimentary metagenomes.</title>
        <authorList>
            <person name="Kawai M."/>
            <person name="Futagami T."/>
            <person name="Toyoda A."/>
            <person name="Takaki Y."/>
            <person name="Nishi S."/>
            <person name="Hori S."/>
            <person name="Arai W."/>
            <person name="Tsubouchi T."/>
            <person name="Morono Y."/>
            <person name="Uchiyama I."/>
            <person name="Ito T."/>
            <person name="Fujiyama A."/>
            <person name="Inagaki F."/>
            <person name="Takami H."/>
        </authorList>
    </citation>
    <scope>NUCLEOTIDE SEQUENCE</scope>
    <source>
        <strain evidence="1">Expedition CK06-06</strain>
    </source>
</reference>
<dbReference type="InterPro" id="IPR036390">
    <property type="entry name" value="WH_DNA-bd_sf"/>
</dbReference>
<proteinExistence type="predicted"/>